<proteinExistence type="predicted"/>
<dbReference type="EMBL" id="UINC01013283">
    <property type="protein sequence ID" value="SVA57511.1"/>
    <property type="molecule type" value="Genomic_DNA"/>
</dbReference>
<accession>A0A381WZ27</accession>
<feature type="non-terminal residue" evidence="1">
    <location>
        <position position="1"/>
    </location>
</feature>
<gene>
    <name evidence="1" type="ORF">METZ01_LOCUS110365</name>
</gene>
<evidence type="ECO:0000313" key="1">
    <source>
        <dbReference type="EMBL" id="SVA57511.1"/>
    </source>
</evidence>
<name>A0A381WZ27_9ZZZZ</name>
<sequence length="37" mass="3721">VKIGPFARFAIHPGGAAVELGDVLDNGKAETGASHFA</sequence>
<protein>
    <submittedName>
        <fullName evidence="1">Uncharacterized protein</fullName>
    </submittedName>
</protein>
<organism evidence="1">
    <name type="scientific">marine metagenome</name>
    <dbReference type="NCBI Taxonomy" id="408172"/>
    <lineage>
        <taxon>unclassified sequences</taxon>
        <taxon>metagenomes</taxon>
        <taxon>ecological metagenomes</taxon>
    </lineage>
</organism>
<reference evidence="1" key="1">
    <citation type="submission" date="2018-05" db="EMBL/GenBank/DDBJ databases">
        <authorList>
            <person name="Lanie J.A."/>
            <person name="Ng W.-L."/>
            <person name="Kazmierczak K.M."/>
            <person name="Andrzejewski T.M."/>
            <person name="Davidsen T.M."/>
            <person name="Wayne K.J."/>
            <person name="Tettelin H."/>
            <person name="Glass J.I."/>
            <person name="Rusch D."/>
            <person name="Podicherti R."/>
            <person name="Tsui H.-C.T."/>
            <person name="Winkler M.E."/>
        </authorList>
    </citation>
    <scope>NUCLEOTIDE SEQUENCE</scope>
</reference>
<dbReference type="AlphaFoldDB" id="A0A381WZ27"/>